<proteinExistence type="predicted"/>
<dbReference type="RefSeq" id="WP_002770355.1">
    <property type="nucleotide sequence ID" value="NZ_HE973005.1"/>
</dbReference>
<evidence type="ECO:0000313" key="1">
    <source>
        <dbReference type="EMBL" id="CCI03965.1"/>
    </source>
</evidence>
<sequence length="214" mass="23375">MIIRPLLSLILFLRTRVSVAGVEHAISETRRRIMSLDQILSAAASGDFAHYNPQHIIDAVNALLPLGKDAALAAIESYLDKRNLDIDPQEGLFLVLRVLFEVPTNPGYHLPMRLGGSSPPPPPVLESLPHFPLVLIDDRPLIMISGFVLGGYAESITVHIHHFRATGTPRGKALAPSQSPSSVLDQFQAIYKRAYGTPPSQHEIALIQAQLSDT</sequence>
<evidence type="ECO:0000313" key="2">
    <source>
        <dbReference type="Proteomes" id="UP000003480"/>
    </source>
</evidence>
<organism evidence="1 2">
    <name type="scientific">Microcystis aeruginosa PCC 9443</name>
    <dbReference type="NCBI Taxonomy" id="1160281"/>
    <lineage>
        <taxon>Bacteria</taxon>
        <taxon>Bacillati</taxon>
        <taxon>Cyanobacteriota</taxon>
        <taxon>Cyanophyceae</taxon>
        <taxon>Oscillatoriophycideae</taxon>
        <taxon>Chroococcales</taxon>
        <taxon>Microcystaceae</taxon>
        <taxon>Microcystis</taxon>
    </lineage>
</organism>
<reference evidence="1 2" key="1">
    <citation type="submission" date="2012-04" db="EMBL/GenBank/DDBJ databases">
        <authorList>
            <person name="Genoscope - CEA"/>
        </authorList>
    </citation>
    <scope>NUCLEOTIDE SEQUENCE [LARGE SCALE GENOMIC DNA]</scope>
    <source>
        <strain evidence="1 2">9443</strain>
    </source>
</reference>
<gene>
    <name evidence="1" type="ORF">MICAC_5210003</name>
</gene>
<dbReference type="Proteomes" id="UP000003480">
    <property type="component" value="Unassembled WGS sequence"/>
</dbReference>
<dbReference type="HOGENOM" id="CLU_1287624_0_0_3"/>
<dbReference type="EMBL" id="CAIJ01000470">
    <property type="protein sequence ID" value="CCI03965.1"/>
    <property type="molecule type" value="Genomic_DNA"/>
</dbReference>
<name>I4G7Q4_MICAE</name>
<accession>I4G7Q4</accession>
<dbReference type="AlphaFoldDB" id="I4G7Q4"/>
<protein>
    <submittedName>
        <fullName evidence="1">Uncharacterized protein</fullName>
    </submittedName>
</protein>
<comment type="caution">
    <text evidence="1">The sequence shown here is derived from an EMBL/GenBank/DDBJ whole genome shotgun (WGS) entry which is preliminary data.</text>
</comment>